<dbReference type="STRING" id="177199.A0A420YN59"/>
<comment type="caution">
    <text evidence="3">The sequence shown here is derived from an EMBL/GenBank/DDBJ whole genome shotgun (WGS) entry which is preliminary data.</text>
</comment>
<proteinExistence type="inferred from homology"/>
<dbReference type="Gene3D" id="3.90.550.20">
    <property type="match status" value="1"/>
</dbReference>
<protein>
    <submittedName>
        <fullName evidence="3">Uncharacterized protein</fullName>
    </submittedName>
</protein>
<evidence type="ECO:0000256" key="2">
    <source>
        <dbReference type="SAM" id="Phobius"/>
    </source>
</evidence>
<keyword evidence="2" id="KW-1133">Transmembrane helix</keyword>
<comment type="similarity">
    <text evidence="1">Belongs to the glycosyltransferase 32 family.</text>
</comment>
<keyword evidence="4" id="KW-1185">Reference proteome</keyword>
<dbReference type="GO" id="GO:1901135">
    <property type="term" value="P:carbohydrate derivative metabolic process"/>
    <property type="evidence" value="ECO:0007669"/>
    <property type="project" value="UniProtKB-ARBA"/>
</dbReference>
<dbReference type="Pfam" id="PF04488">
    <property type="entry name" value="Gly_transf_sug"/>
    <property type="match status" value="1"/>
</dbReference>
<reference evidence="3 4" key="1">
    <citation type="submission" date="2018-08" db="EMBL/GenBank/DDBJ databases">
        <title>Draft genome of the lignicolous fungus Coniochaeta pulveracea.</title>
        <authorList>
            <person name="Borstlap C.J."/>
            <person name="De Witt R.N."/>
            <person name="Botha A."/>
            <person name="Volschenk H."/>
        </authorList>
    </citation>
    <scope>NUCLEOTIDE SEQUENCE [LARGE SCALE GENOMIC DNA]</scope>
    <source>
        <strain evidence="3 4">CAB683</strain>
    </source>
</reference>
<feature type="transmembrane region" description="Helical" evidence="2">
    <location>
        <begin position="6"/>
        <end position="27"/>
    </location>
</feature>
<sequence>MVTRNWYRLLTLLSISTLILLGFPYLFRFVDYVRQTNPLSGQKHIEAPFIPTETELACLNGYVKGQEGVSTSDPIPNIVHFIFGLNNPYYHPSAGHFGFLAYLAVRSALVSLKPDAVYIHYTYLAEPPSADANADPKTNPWVARLAKNPAIKLIHHAPVETNTQYAHLSDILRLDILHKQGGIYLDIDSFALRSFDTIRQVPRPHDIVLGHEGGNRWGLCNAIIAARPNSTFVSRWLESYGSVDFSRGWNYHSVLLPQDMAAKFPDEVCALAPDAFFWPTWTWRHVEWMHAPLSHEEMKYWKLQIEDNGGSLFDNQLAYHAWTQMAYDRHLKPLTPERR</sequence>
<dbReference type="OrthoDB" id="409543at2759"/>
<dbReference type="EMBL" id="QVQW01000002">
    <property type="protein sequence ID" value="RKU49271.1"/>
    <property type="molecule type" value="Genomic_DNA"/>
</dbReference>
<dbReference type="Proteomes" id="UP000275385">
    <property type="component" value="Unassembled WGS sequence"/>
</dbReference>
<dbReference type="PANTHER" id="PTHR46830:SF2">
    <property type="entry name" value="ALPHA-1,4-N-ACETYLGLUCOSAMINYLTRANSFERASE"/>
    <property type="match status" value="1"/>
</dbReference>
<accession>A0A420YN59</accession>
<evidence type="ECO:0000313" key="4">
    <source>
        <dbReference type="Proteomes" id="UP000275385"/>
    </source>
</evidence>
<name>A0A420YN59_9PEZI</name>
<dbReference type="SUPFAM" id="SSF53448">
    <property type="entry name" value="Nucleotide-diphospho-sugar transferases"/>
    <property type="match status" value="1"/>
</dbReference>
<dbReference type="InterPro" id="IPR029044">
    <property type="entry name" value="Nucleotide-diphossugar_trans"/>
</dbReference>
<evidence type="ECO:0000313" key="3">
    <source>
        <dbReference type="EMBL" id="RKU49271.1"/>
    </source>
</evidence>
<keyword evidence="2" id="KW-0472">Membrane</keyword>
<evidence type="ECO:0000256" key="1">
    <source>
        <dbReference type="ARBA" id="ARBA00009003"/>
    </source>
</evidence>
<organism evidence="3 4">
    <name type="scientific">Coniochaeta pulveracea</name>
    <dbReference type="NCBI Taxonomy" id="177199"/>
    <lineage>
        <taxon>Eukaryota</taxon>
        <taxon>Fungi</taxon>
        <taxon>Dikarya</taxon>
        <taxon>Ascomycota</taxon>
        <taxon>Pezizomycotina</taxon>
        <taxon>Sordariomycetes</taxon>
        <taxon>Sordariomycetidae</taxon>
        <taxon>Coniochaetales</taxon>
        <taxon>Coniochaetaceae</taxon>
        <taxon>Coniochaeta</taxon>
    </lineage>
</organism>
<dbReference type="AlphaFoldDB" id="A0A420YN59"/>
<gene>
    <name evidence="3" type="ORF">DL546_009712</name>
</gene>
<keyword evidence="2" id="KW-0812">Transmembrane</keyword>
<dbReference type="PANTHER" id="PTHR46830">
    <property type="entry name" value="TRANSFERASE, PUTATIVE-RELATED"/>
    <property type="match status" value="1"/>
</dbReference>
<dbReference type="InterPro" id="IPR007577">
    <property type="entry name" value="GlycoTrfase_DXD_sugar-bd_CS"/>
</dbReference>